<dbReference type="Proteomes" id="UP000466586">
    <property type="component" value="Unassembled WGS sequence"/>
</dbReference>
<accession>A0A7K1YDZ7</accession>
<keyword evidence="1" id="KW-0808">Transferase</keyword>
<dbReference type="AlphaFoldDB" id="A0A7K1YDZ7"/>
<organism evidence="1 2">
    <name type="scientific">Hufsiella arboris</name>
    <dbReference type="NCBI Taxonomy" id="2695275"/>
    <lineage>
        <taxon>Bacteria</taxon>
        <taxon>Pseudomonadati</taxon>
        <taxon>Bacteroidota</taxon>
        <taxon>Sphingobacteriia</taxon>
        <taxon>Sphingobacteriales</taxon>
        <taxon>Sphingobacteriaceae</taxon>
        <taxon>Hufsiella</taxon>
    </lineage>
</organism>
<name>A0A7K1YDZ7_9SPHI</name>
<sequence length="306" mass="35353">MFQKLVDKIYREPKFRWQEMNRFGGKKAYEQMLAGKTEMESASYSFSPIKCFHDGLPIYFLTGKKYLYQTLFCLKSLSKYCNEKFCIYLVDDGSFDAELISRVKRQLPGAIIIDSKTIENKIANYLPKTTFPVLNRKRAEYPHIKKLTDVHLFDGGPEFKLVLDSDMLFWAEPEELIAWLKNPQLTLHMVDCMESYGYPKAKLEAICNTVIPDLVNVGAIGLKSNNINWEKLEYWVDELENSEGKSYYLEQALSAMIIGSTPSVVLNSNDYIVNPSEKDVNTCKGTLQHYVDLSKKDYFNIAWKKV</sequence>
<evidence type="ECO:0000313" key="2">
    <source>
        <dbReference type="Proteomes" id="UP000466586"/>
    </source>
</evidence>
<gene>
    <name evidence="1" type="ORF">GS399_17765</name>
</gene>
<proteinExistence type="predicted"/>
<protein>
    <submittedName>
        <fullName evidence="1">Glycosyl transferase</fullName>
    </submittedName>
</protein>
<comment type="caution">
    <text evidence="1">The sequence shown here is derived from an EMBL/GenBank/DDBJ whole genome shotgun (WGS) entry which is preliminary data.</text>
</comment>
<dbReference type="SUPFAM" id="SSF53448">
    <property type="entry name" value="Nucleotide-diphospho-sugar transferases"/>
    <property type="match status" value="1"/>
</dbReference>
<evidence type="ECO:0000313" key="1">
    <source>
        <dbReference type="EMBL" id="MXV52823.1"/>
    </source>
</evidence>
<dbReference type="RefSeq" id="WP_160846001.1">
    <property type="nucleotide sequence ID" value="NZ_WVHT01000010.1"/>
</dbReference>
<reference evidence="1 2" key="1">
    <citation type="submission" date="2019-11" db="EMBL/GenBank/DDBJ databases">
        <title>Pedobacter sp. HMF7647 Genome sequencing and assembly.</title>
        <authorList>
            <person name="Kang H."/>
            <person name="Kim H."/>
            <person name="Joh K."/>
        </authorList>
    </citation>
    <scope>NUCLEOTIDE SEQUENCE [LARGE SCALE GENOMIC DNA]</scope>
    <source>
        <strain evidence="1 2">HMF7647</strain>
    </source>
</reference>
<dbReference type="GO" id="GO:0016740">
    <property type="term" value="F:transferase activity"/>
    <property type="evidence" value="ECO:0007669"/>
    <property type="project" value="UniProtKB-KW"/>
</dbReference>
<keyword evidence="2" id="KW-1185">Reference proteome</keyword>
<dbReference type="InterPro" id="IPR029044">
    <property type="entry name" value="Nucleotide-diphossugar_trans"/>
</dbReference>
<dbReference type="Gene3D" id="3.90.550.10">
    <property type="entry name" value="Spore Coat Polysaccharide Biosynthesis Protein SpsA, Chain A"/>
    <property type="match status" value="1"/>
</dbReference>
<dbReference type="EMBL" id="WVHT01000010">
    <property type="protein sequence ID" value="MXV52823.1"/>
    <property type="molecule type" value="Genomic_DNA"/>
</dbReference>